<keyword evidence="2" id="KW-0238">DNA-binding</keyword>
<dbReference type="InterPro" id="IPR000485">
    <property type="entry name" value="AsnC-type_HTH_dom"/>
</dbReference>
<dbReference type="InterPro" id="IPR036388">
    <property type="entry name" value="WH-like_DNA-bd_sf"/>
</dbReference>
<dbReference type="GO" id="GO:0043201">
    <property type="term" value="P:response to L-leucine"/>
    <property type="evidence" value="ECO:0007669"/>
    <property type="project" value="TreeGrafter"/>
</dbReference>
<dbReference type="STRING" id="1461693.ATO10_06756"/>
<reference evidence="6 7" key="1">
    <citation type="submission" date="2013-04" db="EMBL/GenBank/DDBJ databases">
        <title>Shimia sp. 22II-S11-Z10 Genome Sequencing.</title>
        <authorList>
            <person name="Lai Q."/>
            <person name="Li G."/>
            <person name="Shao Z."/>
        </authorList>
    </citation>
    <scope>NUCLEOTIDE SEQUENCE [LARGE SCALE GENOMIC DNA]</scope>
    <source>
        <strain evidence="7">22II-S11-Z10</strain>
    </source>
</reference>
<dbReference type="OrthoDB" id="9802341at2"/>
<dbReference type="Pfam" id="PF13412">
    <property type="entry name" value="HTH_24"/>
    <property type="match status" value="1"/>
</dbReference>
<dbReference type="SUPFAM" id="SSF46785">
    <property type="entry name" value="Winged helix' DNA-binding domain"/>
    <property type="match status" value="1"/>
</dbReference>
<comment type="caution">
    <text evidence="6">The sequence shown here is derived from an EMBL/GenBank/DDBJ whole genome shotgun (WGS) entry which is preliminary data.</text>
</comment>
<keyword evidence="7" id="KW-1185">Reference proteome</keyword>
<evidence type="ECO:0000313" key="7">
    <source>
        <dbReference type="Proteomes" id="UP000024836"/>
    </source>
</evidence>
<dbReference type="RefSeq" id="WP_035249682.1">
    <property type="nucleotide sequence ID" value="NZ_AQQY01000003.1"/>
</dbReference>
<evidence type="ECO:0000256" key="1">
    <source>
        <dbReference type="ARBA" id="ARBA00023015"/>
    </source>
</evidence>
<protein>
    <submittedName>
        <fullName evidence="6">Transcriptional regulator AsnC-type-like protein</fullName>
    </submittedName>
</protein>
<evidence type="ECO:0000259" key="5">
    <source>
        <dbReference type="PROSITE" id="PS50956"/>
    </source>
</evidence>
<dbReference type="SUPFAM" id="SSF54909">
    <property type="entry name" value="Dimeric alpha+beta barrel"/>
    <property type="match status" value="1"/>
</dbReference>
<dbReference type="GO" id="GO:0006355">
    <property type="term" value="P:regulation of DNA-templated transcription"/>
    <property type="evidence" value="ECO:0007669"/>
    <property type="project" value="UniProtKB-ARBA"/>
</dbReference>
<dbReference type="InterPro" id="IPR036390">
    <property type="entry name" value="WH_DNA-bd_sf"/>
</dbReference>
<dbReference type="PANTHER" id="PTHR30154">
    <property type="entry name" value="LEUCINE-RESPONSIVE REGULATORY PROTEIN"/>
    <property type="match status" value="1"/>
</dbReference>
<dbReference type="Proteomes" id="UP000024836">
    <property type="component" value="Unassembled WGS sequence"/>
</dbReference>
<dbReference type="Gene3D" id="3.30.70.920">
    <property type="match status" value="1"/>
</dbReference>
<proteinExistence type="predicted"/>
<gene>
    <name evidence="6" type="ORF">ATO10_06756</name>
</gene>
<evidence type="ECO:0000256" key="3">
    <source>
        <dbReference type="ARBA" id="ARBA00023159"/>
    </source>
</evidence>
<name>A0A058ZN58_9RHOB</name>
<dbReference type="GO" id="GO:0043565">
    <property type="term" value="F:sequence-specific DNA binding"/>
    <property type="evidence" value="ECO:0007669"/>
    <property type="project" value="InterPro"/>
</dbReference>
<dbReference type="GO" id="GO:0005829">
    <property type="term" value="C:cytosol"/>
    <property type="evidence" value="ECO:0007669"/>
    <property type="project" value="TreeGrafter"/>
</dbReference>
<keyword evidence="1" id="KW-0805">Transcription regulation</keyword>
<keyword evidence="4" id="KW-0804">Transcription</keyword>
<dbReference type="PRINTS" id="PR00033">
    <property type="entry name" value="HTHASNC"/>
</dbReference>
<dbReference type="PANTHER" id="PTHR30154:SF0">
    <property type="entry name" value="LEUCINE-RESPONSIVE REGULATORY PROTEIN"/>
    <property type="match status" value="1"/>
</dbReference>
<dbReference type="eggNOG" id="COG1522">
    <property type="taxonomic scope" value="Bacteria"/>
</dbReference>
<dbReference type="InterPro" id="IPR019887">
    <property type="entry name" value="Tscrpt_reg_AsnC/Lrp_C"/>
</dbReference>
<dbReference type="InterPro" id="IPR019888">
    <property type="entry name" value="Tscrpt_reg_AsnC-like"/>
</dbReference>
<dbReference type="AlphaFoldDB" id="A0A058ZN58"/>
<evidence type="ECO:0000313" key="6">
    <source>
        <dbReference type="EMBL" id="KCV82622.1"/>
    </source>
</evidence>
<accession>A0A058ZN58</accession>
<dbReference type="SMART" id="SM00344">
    <property type="entry name" value="HTH_ASNC"/>
    <property type="match status" value="1"/>
</dbReference>
<dbReference type="GO" id="GO:0006524">
    <property type="term" value="P:alanine catabolic process"/>
    <property type="evidence" value="ECO:0007669"/>
    <property type="project" value="TreeGrafter"/>
</dbReference>
<dbReference type="EMBL" id="AQQY01000003">
    <property type="protein sequence ID" value="KCV82622.1"/>
    <property type="molecule type" value="Genomic_DNA"/>
</dbReference>
<dbReference type="Pfam" id="PF01037">
    <property type="entry name" value="AsnC_trans_reg"/>
    <property type="match status" value="1"/>
</dbReference>
<dbReference type="CDD" id="cd00090">
    <property type="entry name" value="HTH_ARSR"/>
    <property type="match status" value="1"/>
</dbReference>
<sequence>MEKAEHLDRIDMKILAELQKSSRISMASLGEKVGLSKSPVLSRVRRLEQEGFIKGYTAQLDMSKLGLAQISYVQIRLDVTTTEALDAFNAAVQEHPEIEECHMIAGGFDYLLKIRTKDMSSYRRALSETIARLPHVAQTTTFMAMEIVKES</sequence>
<dbReference type="InterPro" id="IPR011008">
    <property type="entry name" value="Dimeric_a/b-barrel"/>
</dbReference>
<feature type="domain" description="HTH asnC-type" evidence="5">
    <location>
        <begin position="7"/>
        <end position="68"/>
    </location>
</feature>
<dbReference type="PROSITE" id="PS50956">
    <property type="entry name" value="HTH_ASNC_2"/>
    <property type="match status" value="1"/>
</dbReference>
<dbReference type="FunFam" id="1.10.10.10:FF:000186">
    <property type="entry name" value="AsnC family transcriptional regulator"/>
    <property type="match status" value="1"/>
</dbReference>
<dbReference type="InterPro" id="IPR011991">
    <property type="entry name" value="ArsR-like_HTH"/>
</dbReference>
<dbReference type="PATRIC" id="fig|1461693.3.peg.1373"/>
<evidence type="ECO:0000256" key="4">
    <source>
        <dbReference type="ARBA" id="ARBA00023163"/>
    </source>
</evidence>
<evidence type="ECO:0000256" key="2">
    <source>
        <dbReference type="ARBA" id="ARBA00023125"/>
    </source>
</evidence>
<dbReference type="Gene3D" id="1.10.10.10">
    <property type="entry name" value="Winged helix-like DNA-binding domain superfamily/Winged helix DNA-binding domain"/>
    <property type="match status" value="1"/>
</dbReference>
<organism evidence="6 7">
    <name type="scientific">Actibacterium atlanticum</name>
    <dbReference type="NCBI Taxonomy" id="1461693"/>
    <lineage>
        <taxon>Bacteria</taxon>
        <taxon>Pseudomonadati</taxon>
        <taxon>Pseudomonadota</taxon>
        <taxon>Alphaproteobacteria</taxon>
        <taxon>Rhodobacterales</taxon>
        <taxon>Roseobacteraceae</taxon>
        <taxon>Actibacterium</taxon>
    </lineage>
</organism>
<keyword evidence="3" id="KW-0010">Activator</keyword>